<evidence type="ECO:0000313" key="4">
    <source>
        <dbReference type="Proteomes" id="UP001212841"/>
    </source>
</evidence>
<feature type="coiled-coil region" evidence="1">
    <location>
        <begin position="302"/>
        <end position="358"/>
    </location>
</feature>
<evidence type="ECO:0000313" key="3">
    <source>
        <dbReference type="EMBL" id="KAJ3046849.1"/>
    </source>
</evidence>
<dbReference type="Gene3D" id="1.10.287.1490">
    <property type="match status" value="1"/>
</dbReference>
<keyword evidence="1" id="KW-0175">Coiled coil</keyword>
<proteinExistence type="predicted"/>
<sequence>MRTQGAYYAKDHGNILAHNAPPTRPHSPREQSYTSTNLAPLPPIQPRSHHPSSPPTSPPLNTQLTQPTQHQHPPSPPQQQPPHPRLDSGYSDPYTYPQPTLTLLRDPYQETSLQNLYQRLTESEDRQRDLSVEIVKVRGEMEELGRWVEEGRRDVKGRVGYIEQTLQDHQSHFRSLSTQTQSLSTDVSQTHSQTLQTASTLQSHFESYTSFTDSLHQTLQSLASQLSTTKSDIQTLQSSFSAFQDHTDSEFASIHQSQNEQTTTLEKTDERLTKSLQTADQNLLKTIAMFQDAIRDTRTQIMEQTKDMVRDLERKVEEFGRSGREGLEGLAATIYTRIDELGKEIEGVKREADTSRAEVLGTLEERVRDVGDWALKAVEEEKRVREEESEAFVGILNEVRGVLKVRKEEDEEWREMVRRDVESVREEVRAEVEGVREGLEKEIRKVARPLIVM</sequence>
<evidence type="ECO:0000256" key="2">
    <source>
        <dbReference type="SAM" id="MobiDB-lite"/>
    </source>
</evidence>
<name>A0AAD5S6Q2_9FUNG</name>
<dbReference type="EMBL" id="JADGJD010001079">
    <property type="protein sequence ID" value="KAJ3046849.1"/>
    <property type="molecule type" value="Genomic_DNA"/>
</dbReference>
<keyword evidence="4" id="KW-1185">Reference proteome</keyword>
<feature type="compositionally biased region" description="Low complexity" evidence="2">
    <location>
        <begin position="59"/>
        <end position="72"/>
    </location>
</feature>
<feature type="region of interest" description="Disordered" evidence="2">
    <location>
        <begin position="1"/>
        <end position="102"/>
    </location>
</feature>
<comment type="caution">
    <text evidence="3">The sequence shown here is derived from an EMBL/GenBank/DDBJ whole genome shotgun (WGS) entry which is preliminary data.</text>
</comment>
<reference evidence="3" key="1">
    <citation type="submission" date="2020-05" db="EMBL/GenBank/DDBJ databases">
        <title>Phylogenomic resolution of chytrid fungi.</title>
        <authorList>
            <person name="Stajich J.E."/>
            <person name="Amses K."/>
            <person name="Simmons R."/>
            <person name="Seto K."/>
            <person name="Myers J."/>
            <person name="Bonds A."/>
            <person name="Quandt C.A."/>
            <person name="Barry K."/>
            <person name="Liu P."/>
            <person name="Grigoriev I."/>
            <person name="Longcore J.E."/>
            <person name="James T.Y."/>
        </authorList>
    </citation>
    <scope>NUCLEOTIDE SEQUENCE</scope>
    <source>
        <strain evidence="3">JEL0318</strain>
    </source>
</reference>
<feature type="compositionally biased region" description="Pro residues" evidence="2">
    <location>
        <begin position="73"/>
        <end position="83"/>
    </location>
</feature>
<accession>A0AAD5S6Q2</accession>
<protein>
    <submittedName>
        <fullName evidence="3">Uncharacterized protein</fullName>
    </submittedName>
</protein>
<dbReference type="AlphaFoldDB" id="A0AAD5S6Q2"/>
<dbReference type="Proteomes" id="UP001212841">
    <property type="component" value="Unassembled WGS sequence"/>
</dbReference>
<gene>
    <name evidence="3" type="ORF">HK097_000457</name>
</gene>
<organism evidence="3 4">
    <name type="scientific">Rhizophlyctis rosea</name>
    <dbReference type="NCBI Taxonomy" id="64517"/>
    <lineage>
        <taxon>Eukaryota</taxon>
        <taxon>Fungi</taxon>
        <taxon>Fungi incertae sedis</taxon>
        <taxon>Chytridiomycota</taxon>
        <taxon>Chytridiomycota incertae sedis</taxon>
        <taxon>Chytridiomycetes</taxon>
        <taxon>Rhizophlyctidales</taxon>
        <taxon>Rhizophlyctidaceae</taxon>
        <taxon>Rhizophlyctis</taxon>
    </lineage>
</organism>
<evidence type="ECO:0000256" key="1">
    <source>
        <dbReference type="SAM" id="Coils"/>
    </source>
</evidence>